<protein>
    <submittedName>
        <fullName evidence="9">ABC transporter permease</fullName>
    </submittedName>
</protein>
<dbReference type="InterPro" id="IPR035906">
    <property type="entry name" value="MetI-like_sf"/>
</dbReference>
<reference evidence="9 10" key="1">
    <citation type="submission" date="2016-10" db="EMBL/GenBank/DDBJ databases">
        <title>Complete genome sequences of three Cupriavidus strains isolated from various Malaysian environments.</title>
        <authorList>
            <person name="Abdullah A.A.-A."/>
            <person name="Shafie N.A.H."/>
            <person name="Lau N.S."/>
        </authorList>
    </citation>
    <scope>NUCLEOTIDE SEQUENCE [LARGE SCALE GENOMIC DNA]</scope>
    <source>
        <strain evidence="9 10">USMAA1020</strain>
    </source>
</reference>
<gene>
    <name evidence="9" type="ORF">BKK80_17520</name>
</gene>
<keyword evidence="2 7" id="KW-0813">Transport</keyword>
<keyword evidence="4 7" id="KW-0812">Transmembrane</keyword>
<feature type="transmembrane region" description="Helical" evidence="7">
    <location>
        <begin position="258"/>
        <end position="276"/>
    </location>
</feature>
<organism evidence="9 10">
    <name type="scientific">Cupriavidus malaysiensis</name>
    <dbReference type="NCBI Taxonomy" id="367825"/>
    <lineage>
        <taxon>Bacteria</taxon>
        <taxon>Pseudomonadati</taxon>
        <taxon>Pseudomonadota</taxon>
        <taxon>Betaproteobacteria</taxon>
        <taxon>Burkholderiales</taxon>
        <taxon>Burkholderiaceae</taxon>
        <taxon>Cupriavidus</taxon>
    </lineage>
</organism>
<keyword evidence="6 7" id="KW-0472">Membrane</keyword>
<dbReference type="Pfam" id="PF00528">
    <property type="entry name" value="BPD_transp_1"/>
    <property type="match status" value="1"/>
</dbReference>
<dbReference type="PROSITE" id="PS50928">
    <property type="entry name" value="ABC_TM1"/>
    <property type="match status" value="1"/>
</dbReference>
<evidence type="ECO:0000256" key="7">
    <source>
        <dbReference type="RuleBase" id="RU363032"/>
    </source>
</evidence>
<keyword evidence="3" id="KW-1003">Cell membrane</keyword>
<evidence type="ECO:0000259" key="8">
    <source>
        <dbReference type="PROSITE" id="PS50928"/>
    </source>
</evidence>
<keyword evidence="10" id="KW-1185">Reference proteome</keyword>
<dbReference type="CDD" id="cd06261">
    <property type="entry name" value="TM_PBP2"/>
    <property type="match status" value="1"/>
</dbReference>
<dbReference type="InterPro" id="IPR000515">
    <property type="entry name" value="MetI-like"/>
</dbReference>
<proteinExistence type="inferred from homology"/>
<dbReference type="SUPFAM" id="SSF161098">
    <property type="entry name" value="MetI-like"/>
    <property type="match status" value="1"/>
</dbReference>
<comment type="similarity">
    <text evidence="7">Belongs to the binding-protein-dependent transport system permease family.</text>
</comment>
<dbReference type="Proteomes" id="UP000177515">
    <property type="component" value="Chromosome 1"/>
</dbReference>
<accession>A0ABM6F761</accession>
<dbReference type="PANTHER" id="PTHR30151:SF0">
    <property type="entry name" value="ABC TRANSPORTER PERMEASE PROTEIN MJ0413-RELATED"/>
    <property type="match status" value="1"/>
</dbReference>
<evidence type="ECO:0000313" key="10">
    <source>
        <dbReference type="Proteomes" id="UP000177515"/>
    </source>
</evidence>
<feature type="transmembrane region" description="Helical" evidence="7">
    <location>
        <begin position="162"/>
        <end position="181"/>
    </location>
</feature>
<feature type="transmembrane region" description="Helical" evidence="7">
    <location>
        <begin position="226"/>
        <end position="246"/>
    </location>
</feature>
<evidence type="ECO:0000256" key="4">
    <source>
        <dbReference type="ARBA" id="ARBA00022692"/>
    </source>
</evidence>
<feature type="transmembrane region" description="Helical" evidence="7">
    <location>
        <begin position="100"/>
        <end position="124"/>
    </location>
</feature>
<comment type="subcellular location">
    <subcellularLocation>
        <location evidence="1 7">Cell membrane</location>
        <topology evidence="1 7">Multi-pass membrane protein</topology>
    </subcellularLocation>
</comment>
<evidence type="ECO:0000256" key="1">
    <source>
        <dbReference type="ARBA" id="ARBA00004651"/>
    </source>
</evidence>
<dbReference type="EMBL" id="CP017754">
    <property type="protein sequence ID" value="AOZ07422.1"/>
    <property type="molecule type" value="Genomic_DNA"/>
</dbReference>
<dbReference type="PANTHER" id="PTHR30151">
    <property type="entry name" value="ALKANE SULFONATE ABC TRANSPORTER-RELATED, MEMBRANE SUBUNIT"/>
    <property type="match status" value="1"/>
</dbReference>
<name>A0ABM6F761_9BURK</name>
<feature type="transmembrane region" description="Helical" evidence="7">
    <location>
        <begin position="136"/>
        <end position="156"/>
    </location>
</feature>
<evidence type="ECO:0000256" key="6">
    <source>
        <dbReference type="ARBA" id="ARBA00023136"/>
    </source>
</evidence>
<keyword evidence="5 7" id="KW-1133">Transmembrane helix</keyword>
<feature type="domain" description="ABC transmembrane type-1" evidence="8">
    <location>
        <begin position="96"/>
        <end position="276"/>
    </location>
</feature>
<feature type="transmembrane region" description="Helical" evidence="7">
    <location>
        <begin position="45"/>
        <end position="68"/>
    </location>
</feature>
<evidence type="ECO:0000256" key="3">
    <source>
        <dbReference type="ARBA" id="ARBA00022475"/>
    </source>
</evidence>
<evidence type="ECO:0000256" key="2">
    <source>
        <dbReference type="ARBA" id="ARBA00022448"/>
    </source>
</evidence>
<evidence type="ECO:0000256" key="5">
    <source>
        <dbReference type="ARBA" id="ARBA00022989"/>
    </source>
</evidence>
<dbReference type="RefSeq" id="WP_071015127.1">
    <property type="nucleotide sequence ID" value="NZ_CP017754.1"/>
</dbReference>
<evidence type="ECO:0000313" key="9">
    <source>
        <dbReference type="EMBL" id="AOZ07422.1"/>
    </source>
</evidence>
<dbReference type="Gene3D" id="1.10.3720.10">
    <property type="entry name" value="MetI-like"/>
    <property type="match status" value="1"/>
</dbReference>
<sequence>MTQAHTGSSPAPAPLAASAVPAAASVRRRHPWLAPLVPVSPRTRWLLGLSFFVLFFAIWALATLGGFVPRTFLADPLAMAHEGWLLFTQYGFLGDIGMTVWRVLGGFALAAVLAVPLGILMGAYKAAEAFFEPFVSFCRYLPASAFIPLLILWAGIGETQKLLVIFIGSFFQIVLMVAVAVGGARRDLVEAAYTLGANSRGIVRRVLIPGAAPEIAEILRLVLGWAWTYVIVAELIGSSSGIGHMITDSQALLNTGQIIFGIIVIGCIGLVSDLFFKQANQRLFPWSAIQ</sequence>